<evidence type="ECO:0000313" key="2">
    <source>
        <dbReference type="Proteomes" id="UP001439008"/>
    </source>
</evidence>
<accession>A0ABV2AIC1</accession>
<organism evidence="1 2">
    <name type="scientific">Bonamia ostreae</name>
    <dbReference type="NCBI Taxonomy" id="126728"/>
    <lineage>
        <taxon>Eukaryota</taxon>
        <taxon>Sar</taxon>
        <taxon>Rhizaria</taxon>
        <taxon>Endomyxa</taxon>
        <taxon>Ascetosporea</taxon>
        <taxon>Haplosporida</taxon>
        <taxon>Bonamia</taxon>
    </lineage>
</organism>
<proteinExistence type="predicted"/>
<keyword evidence="2" id="KW-1185">Reference proteome</keyword>
<name>A0ABV2AIC1_9EUKA</name>
<sequence length="169" mass="19767">MNKKMIAFITGDTEEFVIFKNKIVVPPPEILKISYFGVEEEPKEMTIKMMKPRYLEIYKNIEFLIYNSDIEEALIFDPFEELTLTKGDFNFLKAFKLRFRNKITGLMSVEHHQKPTCYRDCGGTNCFKTGKTCEKCEGNFYMNLLLETCDRCPDNMVPDDENSDCSLNF</sequence>
<evidence type="ECO:0000313" key="1">
    <source>
        <dbReference type="EMBL" id="MES1919430.1"/>
    </source>
</evidence>
<comment type="caution">
    <text evidence="1">The sequence shown here is derived from an EMBL/GenBank/DDBJ whole genome shotgun (WGS) entry which is preliminary data.</text>
</comment>
<gene>
    <name evidence="1" type="ORF">MHBO_001267</name>
</gene>
<reference evidence="1 2" key="1">
    <citation type="journal article" date="2024" name="BMC Biol.">
        <title>Comparative genomics of Ascetosporea gives new insight into the evolutionary basis for animal parasitism in Rhizaria.</title>
        <authorList>
            <person name="Hiltunen Thoren M."/>
            <person name="Onut-Brannstrom I."/>
            <person name="Alfjorden A."/>
            <person name="Peckova H."/>
            <person name="Swords F."/>
            <person name="Hooper C."/>
            <person name="Holzer A.S."/>
            <person name="Bass D."/>
            <person name="Burki F."/>
        </authorList>
    </citation>
    <scope>NUCLEOTIDE SEQUENCE [LARGE SCALE GENOMIC DNA]</scope>
    <source>
        <strain evidence="1">20-A016</strain>
    </source>
</reference>
<dbReference type="EMBL" id="JBDODL010000287">
    <property type="protein sequence ID" value="MES1919430.1"/>
    <property type="molecule type" value="Genomic_DNA"/>
</dbReference>
<dbReference type="Proteomes" id="UP001439008">
    <property type="component" value="Unassembled WGS sequence"/>
</dbReference>
<protein>
    <submittedName>
        <fullName evidence="1">Uncharacterized protein</fullName>
    </submittedName>
</protein>